<protein>
    <recommendedName>
        <fullName evidence="3">Lipoprotein</fullName>
    </recommendedName>
</protein>
<evidence type="ECO:0000313" key="2">
    <source>
        <dbReference type="Proteomes" id="UP000503540"/>
    </source>
</evidence>
<evidence type="ECO:0000313" key="1">
    <source>
        <dbReference type="EMBL" id="QIS10531.1"/>
    </source>
</evidence>
<dbReference type="Proteomes" id="UP000503540">
    <property type="component" value="Chromosome"/>
</dbReference>
<dbReference type="PROSITE" id="PS51257">
    <property type="entry name" value="PROKAR_LIPOPROTEIN"/>
    <property type="match status" value="1"/>
</dbReference>
<dbReference type="KEGG" id="nah:F5544_13210"/>
<dbReference type="RefSeq" id="WP_167473497.1">
    <property type="nucleotide sequence ID" value="NZ_CP046172.1"/>
</dbReference>
<sequence>MRADRIVRPGRRGRLVRGAPALALGVLGLALLTGCAGTGPSAQQSRAGDPDTVDCAVGGRAISGLQNTFRGLSDQLNGIGPASARGDLADVKNRIGQGMRLAAQVPASIQPATATMNSPLIRNTYQDVGQAGARLHDALGDLNAALDSGRPAQGVTDSLSAALDSLNGAMNRMRVACSSVFPEPAARIQTVQQVGS</sequence>
<evidence type="ECO:0008006" key="3">
    <source>
        <dbReference type="Google" id="ProtNLM"/>
    </source>
</evidence>
<name>A0A6G9YBD0_9NOCA</name>
<keyword evidence="2" id="KW-1185">Reference proteome</keyword>
<reference evidence="1 2" key="1">
    <citation type="journal article" date="2019" name="ACS Chem. Biol.">
        <title>Identification and Mobilization of a Cryptic Antibiotic Biosynthesis Gene Locus from a Human-Pathogenic Nocardia Isolate.</title>
        <authorList>
            <person name="Herisse M."/>
            <person name="Ishida K."/>
            <person name="Porter J.L."/>
            <person name="Howden B."/>
            <person name="Hertweck C."/>
            <person name="Stinear T.P."/>
            <person name="Pidot S.J."/>
        </authorList>
    </citation>
    <scope>NUCLEOTIDE SEQUENCE [LARGE SCALE GENOMIC DNA]</scope>
    <source>
        <strain evidence="1 2">AUSMDU00012717</strain>
    </source>
</reference>
<gene>
    <name evidence="1" type="ORF">F5544_13210</name>
</gene>
<dbReference type="EMBL" id="CP046172">
    <property type="protein sequence ID" value="QIS10531.1"/>
    <property type="molecule type" value="Genomic_DNA"/>
</dbReference>
<proteinExistence type="predicted"/>
<organism evidence="1 2">
    <name type="scientific">Nocardia arthritidis</name>
    <dbReference type="NCBI Taxonomy" id="228602"/>
    <lineage>
        <taxon>Bacteria</taxon>
        <taxon>Bacillati</taxon>
        <taxon>Actinomycetota</taxon>
        <taxon>Actinomycetes</taxon>
        <taxon>Mycobacteriales</taxon>
        <taxon>Nocardiaceae</taxon>
        <taxon>Nocardia</taxon>
    </lineage>
</organism>
<dbReference type="AlphaFoldDB" id="A0A6G9YBD0"/>
<accession>A0A6G9YBD0</accession>